<evidence type="ECO:0000256" key="2">
    <source>
        <dbReference type="ARBA" id="ARBA00022692"/>
    </source>
</evidence>
<feature type="transmembrane region" description="Helical" evidence="5">
    <location>
        <begin position="91"/>
        <end position="109"/>
    </location>
</feature>
<evidence type="ECO:0000256" key="3">
    <source>
        <dbReference type="ARBA" id="ARBA00022989"/>
    </source>
</evidence>
<evidence type="ECO:0000256" key="4">
    <source>
        <dbReference type="ARBA" id="ARBA00023136"/>
    </source>
</evidence>
<protein>
    <submittedName>
        <fullName evidence="6">DoxX family protein</fullName>
    </submittedName>
</protein>
<dbReference type="Pfam" id="PF13564">
    <property type="entry name" value="DoxX_2"/>
    <property type="match status" value="1"/>
</dbReference>
<dbReference type="Proteomes" id="UP000475666">
    <property type="component" value="Unassembled WGS sequence"/>
</dbReference>
<feature type="transmembrane region" description="Helical" evidence="5">
    <location>
        <begin position="116"/>
        <end position="135"/>
    </location>
</feature>
<name>A0A6G3TN73_9ACTN</name>
<feature type="transmembrane region" description="Helical" evidence="5">
    <location>
        <begin position="22"/>
        <end position="42"/>
    </location>
</feature>
<dbReference type="AlphaFoldDB" id="A0A6G3TN73"/>
<dbReference type="GO" id="GO:0016020">
    <property type="term" value="C:membrane"/>
    <property type="evidence" value="ECO:0007669"/>
    <property type="project" value="UniProtKB-SubCell"/>
</dbReference>
<comment type="caution">
    <text evidence="6">The sequence shown here is derived from an EMBL/GenBank/DDBJ whole genome shotgun (WGS) entry which is preliminary data.</text>
</comment>
<dbReference type="InterPro" id="IPR032808">
    <property type="entry name" value="DoxX"/>
</dbReference>
<organism evidence="6 7">
    <name type="scientific">Streptomyces rubrogriseus</name>
    <dbReference type="NCBI Taxonomy" id="194673"/>
    <lineage>
        <taxon>Bacteria</taxon>
        <taxon>Bacillati</taxon>
        <taxon>Actinomycetota</taxon>
        <taxon>Actinomycetes</taxon>
        <taxon>Kitasatosporales</taxon>
        <taxon>Streptomycetaceae</taxon>
        <taxon>Streptomyces</taxon>
        <taxon>Streptomyces violaceoruber group</taxon>
    </lineage>
</organism>
<evidence type="ECO:0000256" key="1">
    <source>
        <dbReference type="ARBA" id="ARBA00004141"/>
    </source>
</evidence>
<proteinExistence type="predicted"/>
<keyword evidence="2 5" id="KW-0812">Transmembrane</keyword>
<keyword evidence="4 5" id="KW-0472">Membrane</keyword>
<accession>A0A6G3TN73</accession>
<reference evidence="6 7" key="1">
    <citation type="submission" date="2020-01" db="EMBL/GenBank/DDBJ databases">
        <title>Insect and environment-associated Actinomycetes.</title>
        <authorList>
            <person name="Currrie C."/>
            <person name="Chevrette M."/>
            <person name="Carlson C."/>
            <person name="Stubbendieck R."/>
            <person name="Wendt-Pienkowski E."/>
        </authorList>
    </citation>
    <scope>NUCLEOTIDE SEQUENCE [LARGE SCALE GENOMIC DNA]</scope>
    <source>
        <strain evidence="6 7">SID7739</strain>
    </source>
</reference>
<evidence type="ECO:0000313" key="6">
    <source>
        <dbReference type="EMBL" id="NEC37748.1"/>
    </source>
</evidence>
<keyword evidence="3 5" id="KW-1133">Transmembrane helix</keyword>
<dbReference type="EMBL" id="JAAGMQ010000945">
    <property type="protein sequence ID" value="NEC37748.1"/>
    <property type="molecule type" value="Genomic_DNA"/>
</dbReference>
<evidence type="ECO:0000313" key="7">
    <source>
        <dbReference type="Proteomes" id="UP000475666"/>
    </source>
</evidence>
<gene>
    <name evidence="6" type="ORF">G3I66_31910</name>
</gene>
<comment type="subcellular location">
    <subcellularLocation>
        <location evidence="1">Membrane</location>
        <topology evidence="1">Multi-pass membrane protein</topology>
    </subcellularLocation>
</comment>
<sequence>MDVAVGGGEAGRRLPLEGEPVFTAYVVVGAAAIVANAGIAVTDLLRARFVLANSAEVGVPASWLPWLAGLKAAGAAGLLAGLLGAGPLGTAAAAGLVLFFVGALAAHVRARVFHNIAFPLGYLALNTAALVLGMAA</sequence>
<evidence type="ECO:0000256" key="5">
    <source>
        <dbReference type="SAM" id="Phobius"/>
    </source>
</evidence>